<evidence type="ECO:0000256" key="2">
    <source>
        <dbReference type="ARBA" id="ARBA00010493"/>
    </source>
</evidence>
<dbReference type="EMBL" id="FOGB01000009">
    <property type="protein sequence ID" value="SEQ85811.1"/>
    <property type="molecule type" value="Genomic_DNA"/>
</dbReference>
<evidence type="ECO:0000313" key="8">
    <source>
        <dbReference type="EMBL" id="SEQ85811.1"/>
    </source>
</evidence>
<keyword evidence="5" id="KW-0819">tRNA processing</keyword>
<dbReference type="RefSeq" id="WP_091359896.1">
    <property type="nucleotide sequence ID" value="NZ_AP025284.1"/>
</dbReference>
<dbReference type="InterPro" id="IPR043129">
    <property type="entry name" value="ATPase_NBD"/>
</dbReference>
<evidence type="ECO:0000256" key="6">
    <source>
        <dbReference type="ARBA" id="ARBA00032446"/>
    </source>
</evidence>
<comment type="similarity">
    <text evidence="2">Belongs to the KAE1 / TsaD family. TsaB subfamily.</text>
</comment>
<dbReference type="FunFam" id="3.30.420.40:FF:000097">
    <property type="entry name" value="tRNA threonylcarbamoyladenosine biosynthesis protein TsaB"/>
    <property type="match status" value="1"/>
</dbReference>
<dbReference type="OrthoDB" id="9809995at2"/>
<proteinExistence type="inferred from homology"/>
<evidence type="ECO:0000256" key="4">
    <source>
        <dbReference type="ARBA" id="ARBA00022490"/>
    </source>
</evidence>
<evidence type="ECO:0000313" key="9">
    <source>
        <dbReference type="Proteomes" id="UP000198749"/>
    </source>
</evidence>
<dbReference type="Proteomes" id="UP000198749">
    <property type="component" value="Unassembled WGS sequence"/>
</dbReference>
<feature type="domain" description="Gcp-like" evidence="7">
    <location>
        <begin position="32"/>
        <end position="150"/>
    </location>
</feature>
<dbReference type="SUPFAM" id="SSF53067">
    <property type="entry name" value="Actin-like ATPase domain"/>
    <property type="match status" value="2"/>
</dbReference>
<dbReference type="CDD" id="cd24032">
    <property type="entry name" value="ASKHA_NBD_TsaB"/>
    <property type="match status" value="1"/>
</dbReference>
<dbReference type="PANTHER" id="PTHR11735">
    <property type="entry name" value="TRNA N6-ADENOSINE THREONYLCARBAMOYLTRANSFERASE"/>
    <property type="match status" value="1"/>
</dbReference>
<dbReference type="Pfam" id="PF00814">
    <property type="entry name" value="TsaD"/>
    <property type="match status" value="1"/>
</dbReference>
<evidence type="ECO:0000256" key="1">
    <source>
        <dbReference type="ARBA" id="ARBA00004496"/>
    </source>
</evidence>
<name>A0A1H9JFN8_9GAMM</name>
<dbReference type="STRING" id="355243.SAMN03080615_02987"/>
<dbReference type="AlphaFoldDB" id="A0A1H9JFN8"/>
<comment type="subcellular location">
    <subcellularLocation>
        <location evidence="1">Cytoplasm</location>
    </subcellularLocation>
</comment>
<dbReference type="InterPro" id="IPR022496">
    <property type="entry name" value="T6A_TsaB"/>
</dbReference>
<reference evidence="9" key="1">
    <citation type="submission" date="2016-10" db="EMBL/GenBank/DDBJ databases">
        <authorList>
            <person name="Varghese N."/>
            <person name="Submissions S."/>
        </authorList>
    </citation>
    <scope>NUCLEOTIDE SEQUENCE [LARGE SCALE GENOMIC DNA]</scope>
    <source>
        <strain evidence="9">DSM 18887</strain>
    </source>
</reference>
<keyword evidence="4" id="KW-0963">Cytoplasm</keyword>
<dbReference type="GO" id="GO:0005829">
    <property type="term" value="C:cytosol"/>
    <property type="evidence" value="ECO:0007669"/>
    <property type="project" value="TreeGrafter"/>
</dbReference>
<sequence>MTKILALDTSTDACSVALSIDGVIQEDFRVIPRQHTRQLLPMVDQMLSSAGLQVKQLDAIAFGRGPGSFAGIRIATGTAQGLAFAADLPLLPVSTLAAIALKASREHNAERIVSTLDARMNELYCCAYEMRDGLPQALDKEIVSSPENIVLPEGDNWFAAGRGWIYLDSMSAAVQQAVCTPELDIYPAAGMMCELAVAAYVQGEGVSAEQAQPVYLRDEVSWKKVADQKKKGQ</sequence>
<evidence type="ECO:0000256" key="5">
    <source>
        <dbReference type="ARBA" id="ARBA00022694"/>
    </source>
</evidence>
<dbReference type="NCBIfam" id="TIGR03725">
    <property type="entry name" value="T6A_YeaZ"/>
    <property type="match status" value="1"/>
</dbReference>
<evidence type="ECO:0000256" key="3">
    <source>
        <dbReference type="ARBA" id="ARBA00019012"/>
    </source>
</evidence>
<gene>
    <name evidence="8" type="ORF">SAMN03080615_02987</name>
</gene>
<dbReference type="InterPro" id="IPR000905">
    <property type="entry name" value="Gcp-like_dom"/>
</dbReference>
<accession>A0A1H9JFN8</accession>
<organism evidence="8 9">
    <name type="scientific">Amphritea atlantica</name>
    <dbReference type="NCBI Taxonomy" id="355243"/>
    <lineage>
        <taxon>Bacteria</taxon>
        <taxon>Pseudomonadati</taxon>
        <taxon>Pseudomonadota</taxon>
        <taxon>Gammaproteobacteria</taxon>
        <taxon>Oceanospirillales</taxon>
        <taxon>Oceanospirillaceae</taxon>
        <taxon>Amphritea</taxon>
    </lineage>
</organism>
<dbReference type="Gene3D" id="3.30.420.40">
    <property type="match status" value="2"/>
</dbReference>
<protein>
    <recommendedName>
        <fullName evidence="3">tRNA threonylcarbamoyladenosine biosynthesis protein TsaB</fullName>
    </recommendedName>
    <alternativeName>
        <fullName evidence="6">t(6)A37 threonylcarbamoyladenosine biosynthesis protein TsaB</fullName>
    </alternativeName>
</protein>
<dbReference type="GO" id="GO:0002949">
    <property type="term" value="P:tRNA threonylcarbamoyladenosine modification"/>
    <property type="evidence" value="ECO:0007669"/>
    <property type="project" value="InterPro"/>
</dbReference>
<keyword evidence="9" id="KW-1185">Reference proteome</keyword>
<evidence type="ECO:0000259" key="7">
    <source>
        <dbReference type="Pfam" id="PF00814"/>
    </source>
</evidence>
<dbReference type="PANTHER" id="PTHR11735:SF11">
    <property type="entry name" value="TRNA THREONYLCARBAMOYLADENOSINE BIOSYNTHESIS PROTEIN TSAB"/>
    <property type="match status" value="1"/>
</dbReference>